<organism evidence="4 5">
    <name type="scientific">Staphylococcus nepalensis</name>
    <dbReference type="NCBI Taxonomy" id="214473"/>
    <lineage>
        <taxon>Bacteria</taxon>
        <taxon>Bacillati</taxon>
        <taxon>Bacillota</taxon>
        <taxon>Bacilli</taxon>
        <taxon>Bacillales</taxon>
        <taxon>Staphylococcaceae</taxon>
        <taxon>Staphylococcus</taxon>
    </lineage>
</organism>
<feature type="domain" description="G5" evidence="3">
    <location>
        <begin position="436"/>
        <end position="487"/>
    </location>
</feature>
<dbReference type="Proteomes" id="UP000240400">
    <property type="component" value="Unassembled WGS sequence"/>
</dbReference>
<sequence length="487" mass="51458">GDTVYQVDPNLPYNQTNTVPGTPGDPNDPNNLPTDTIVYVGNVSTSTTPIIHSTEYIGVNEPTTYRNVVAEGSDGSTTTTTTTTTYEVNPQTGELINPQTNTETVPAENRVIEKGTVQVTTAEVPYETTYRENPDLPQGTENVLQEGVVGQTQTTTTYTINSTTGELESPVSNTDTLVQAQDRIIEVGTGTTSVTTTPIPATTVYQANPDKDSGTGDQIVIVEGQDGVSTTVKEPGQEAVTTTTTPAVNEVIGVDNVDSATAPIPYETINRYNPTLPVGSQNVVVQEGQEGTATTIKTYEVDPATGALSNPVTTEEVSPSTPRIVEYGPVEGNTVYQVDPNLPYNQTNTVPGTPGDPNDPDNLPTDTIVKVGNTTTETTQVPYETKYVGVDAPTTYTNVQTPGQTGTETTTTTYSVNPSTGALSNPQITTTSTPAVDEVIEKGTTQVTTADVPYNVVYKGKPNLPQGTENVLQVGITGQTQTTVTYT</sequence>
<protein>
    <recommendedName>
        <fullName evidence="3">G5 domain-containing protein</fullName>
    </recommendedName>
</protein>
<dbReference type="InterPro" id="IPR011098">
    <property type="entry name" value="G5_dom"/>
</dbReference>
<accession>A0A2T4S7B6</accession>
<proteinExistence type="predicted"/>
<dbReference type="Gene3D" id="2.20.230.30">
    <property type="match status" value="3"/>
</dbReference>
<feature type="domain" description="G5" evidence="3">
    <location>
        <begin position="108"/>
        <end position="191"/>
    </location>
</feature>
<gene>
    <name evidence="4" type="ORF">BUZ61_13240</name>
</gene>
<keyword evidence="1" id="KW-0732">Signal</keyword>
<dbReference type="Pfam" id="PF07501">
    <property type="entry name" value="G5"/>
    <property type="match status" value="3"/>
</dbReference>
<name>A0A2T4S7B6_9STAP</name>
<feature type="non-terminal residue" evidence="4">
    <location>
        <position position="1"/>
    </location>
</feature>
<evidence type="ECO:0000313" key="5">
    <source>
        <dbReference type="Proteomes" id="UP000240400"/>
    </source>
</evidence>
<dbReference type="EMBL" id="PZHR01000152">
    <property type="protein sequence ID" value="PTK56333.1"/>
    <property type="molecule type" value="Genomic_DNA"/>
</dbReference>
<feature type="domain" description="G5" evidence="3">
    <location>
        <begin position="248"/>
        <end position="331"/>
    </location>
</feature>
<evidence type="ECO:0000256" key="2">
    <source>
        <dbReference type="SAM" id="MobiDB-lite"/>
    </source>
</evidence>
<feature type="compositionally biased region" description="Low complexity" evidence="2">
    <location>
        <begin position="20"/>
        <end position="33"/>
    </location>
</feature>
<feature type="non-terminal residue" evidence="4">
    <location>
        <position position="487"/>
    </location>
</feature>
<evidence type="ECO:0000259" key="3">
    <source>
        <dbReference type="PROSITE" id="PS51109"/>
    </source>
</evidence>
<dbReference type="AlphaFoldDB" id="A0A2T4S7B6"/>
<dbReference type="Gene3D" id="2.20.230.10">
    <property type="entry name" value="Resuscitation-promoting factor rpfb"/>
    <property type="match status" value="1"/>
</dbReference>
<evidence type="ECO:0000256" key="1">
    <source>
        <dbReference type="ARBA" id="ARBA00022729"/>
    </source>
</evidence>
<comment type="caution">
    <text evidence="4">The sequence shown here is derived from an EMBL/GenBank/DDBJ whole genome shotgun (WGS) entry which is preliminary data.</text>
</comment>
<feature type="region of interest" description="Disordered" evidence="2">
    <location>
        <begin position="1"/>
        <end position="33"/>
    </location>
</feature>
<dbReference type="PROSITE" id="PS51109">
    <property type="entry name" value="G5"/>
    <property type="match status" value="3"/>
</dbReference>
<dbReference type="RefSeq" id="WP_199194485.1">
    <property type="nucleotide sequence ID" value="NZ_PZHR01000152.1"/>
</dbReference>
<evidence type="ECO:0000313" key="4">
    <source>
        <dbReference type="EMBL" id="PTK56333.1"/>
    </source>
</evidence>
<reference evidence="4 5" key="1">
    <citation type="journal article" date="2016" name="Front. Microbiol.">
        <title>Comprehensive Phylogenetic Analysis of Bovine Non-aureus Staphylococci Species Based on Whole-Genome Sequencing.</title>
        <authorList>
            <person name="Naushad S."/>
            <person name="Barkema H.W."/>
            <person name="Luby C."/>
            <person name="Condas L.A."/>
            <person name="Nobrega D.B."/>
            <person name="Carson D.A."/>
            <person name="De Buck J."/>
        </authorList>
    </citation>
    <scope>NUCLEOTIDE SEQUENCE [LARGE SCALE GENOMIC DNA]</scope>
    <source>
        <strain evidence="4 5">SNUC 4337</strain>
    </source>
</reference>
<dbReference type="SMART" id="SM01208">
    <property type="entry name" value="G5"/>
    <property type="match status" value="4"/>
</dbReference>